<dbReference type="GO" id="GO:0005886">
    <property type="term" value="C:plasma membrane"/>
    <property type="evidence" value="ECO:0007669"/>
    <property type="project" value="TreeGrafter"/>
</dbReference>
<dbReference type="InterPro" id="IPR000276">
    <property type="entry name" value="GPCR_Rhodpsn"/>
</dbReference>
<comment type="subcellular location">
    <subcellularLocation>
        <location evidence="1">Membrane</location>
        <topology evidence="1">Multi-pass membrane protein</topology>
    </subcellularLocation>
</comment>
<proteinExistence type="inferred from homology"/>
<evidence type="ECO:0000256" key="8">
    <source>
        <dbReference type="ARBA" id="ARBA00023224"/>
    </source>
</evidence>
<dbReference type="SUPFAM" id="SSF81321">
    <property type="entry name" value="Family A G protein-coupled receptor-like"/>
    <property type="match status" value="1"/>
</dbReference>
<feature type="domain" description="G-protein coupled receptors family 1 profile" evidence="10">
    <location>
        <begin position="46"/>
        <end position="81"/>
    </location>
</feature>
<keyword evidence="8" id="KW-0807">Transducer</keyword>
<evidence type="ECO:0000256" key="4">
    <source>
        <dbReference type="ARBA" id="ARBA00022989"/>
    </source>
</evidence>
<dbReference type="OrthoDB" id="5962705at2759"/>
<evidence type="ECO:0000256" key="1">
    <source>
        <dbReference type="ARBA" id="ARBA00004141"/>
    </source>
</evidence>
<keyword evidence="12" id="KW-1185">Reference proteome</keyword>
<evidence type="ECO:0000256" key="2">
    <source>
        <dbReference type="ARBA" id="ARBA00010663"/>
    </source>
</evidence>
<comment type="caution">
    <text evidence="11">The sequence shown here is derived from an EMBL/GenBank/DDBJ whole genome shotgun (WGS) entry which is preliminary data.</text>
</comment>
<feature type="transmembrane region" description="Helical" evidence="9">
    <location>
        <begin position="28"/>
        <end position="55"/>
    </location>
</feature>
<dbReference type="AlphaFoldDB" id="A0A8S1DRG6"/>
<keyword evidence="7" id="KW-0675">Receptor</keyword>
<keyword evidence="3 9" id="KW-0812">Transmembrane</keyword>
<dbReference type="EMBL" id="CADEPI010000394">
    <property type="protein sequence ID" value="CAB3385129.1"/>
    <property type="molecule type" value="Genomic_DNA"/>
</dbReference>
<dbReference type="PRINTS" id="PR00237">
    <property type="entry name" value="GPCRRHODOPSN"/>
</dbReference>
<evidence type="ECO:0000256" key="9">
    <source>
        <dbReference type="SAM" id="Phobius"/>
    </source>
</evidence>
<protein>
    <recommendedName>
        <fullName evidence="10">G-protein coupled receptors family 1 profile domain-containing protein</fullName>
    </recommendedName>
</protein>
<evidence type="ECO:0000256" key="6">
    <source>
        <dbReference type="ARBA" id="ARBA00023136"/>
    </source>
</evidence>
<evidence type="ECO:0000313" key="11">
    <source>
        <dbReference type="EMBL" id="CAB3385129.1"/>
    </source>
</evidence>
<dbReference type="InterPro" id="IPR017452">
    <property type="entry name" value="GPCR_Rhodpsn_7TM"/>
</dbReference>
<evidence type="ECO:0000256" key="5">
    <source>
        <dbReference type="ARBA" id="ARBA00023040"/>
    </source>
</evidence>
<accession>A0A8S1DRG6</accession>
<dbReference type="PANTHER" id="PTHR24243:SF107">
    <property type="entry name" value="NEUROPEPTIDES CAPA RECEPTOR"/>
    <property type="match status" value="1"/>
</dbReference>
<dbReference type="Pfam" id="PF00001">
    <property type="entry name" value="7tm_1"/>
    <property type="match status" value="1"/>
</dbReference>
<sequence>MNDSGEFNLTLRAYLQSQLGVQTLPLPIVVPLTVLFVAISVTGIVGNVLVCTVIARHPNMHTATNYYLFSLALSDITILVF</sequence>
<dbReference type="GO" id="GO:0008188">
    <property type="term" value="F:neuropeptide receptor activity"/>
    <property type="evidence" value="ECO:0007669"/>
    <property type="project" value="TreeGrafter"/>
</dbReference>
<evidence type="ECO:0000313" key="12">
    <source>
        <dbReference type="Proteomes" id="UP000494165"/>
    </source>
</evidence>
<keyword evidence="6 9" id="KW-0472">Membrane</keyword>
<comment type="similarity">
    <text evidence="2">Belongs to the G-protein coupled receptor 1 family.</text>
</comment>
<dbReference type="Proteomes" id="UP000494165">
    <property type="component" value="Unassembled WGS sequence"/>
</dbReference>
<dbReference type="PROSITE" id="PS50262">
    <property type="entry name" value="G_PROTEIN_RECEP_F1_2"/>
    <property type="match status" value="1"/>
</dbReference>
<organism evidence="11 12">
    <name type="scientific">Cloeon dipterum</name>
    <dbReference type="NCBI Taxonomy" id="197152"/>
    <lineage>
        <taxon>Eukaryota</taxon>
        <taxon>Metazoa</taxon>
        <taxon>Ecdysozoa</taxon>
        <taxon>Arthropoda</taxon>
        <taxon>Hexapoda</taxon>
        <taxon>Insecta</taxon>
        <taxon>Pterygota</taxon>
        <taxon>Palaeoptera</taxon>
        <taxon>Ephemeroptera</taxon>
        <taxon>Pisciforma</taxon>
        <taxon>Baetidae</taxon>
        <taxon>Cloeon</taxon>
    </lineage>
</organism>
<dbReference type="Gene3D" id="1.20.1070.10">
    <property type="entry name" value="Rhodopsin 7-helix transmembrane proteins"/>
    <property type="match status" value="1"/>
</dbReference>
<evidence type="ECO:0000256" key="3">
    <source>
        <dbReference type="ARBA" id="ARBA00022692"/>
    </source>
</evidence>
<evidence type="ECO:0000256" key="7">
    <source>
        <dbReference type="ARBA" id="ARBA00023170"/>
    </source>
</evidence>
<feature type="non-terminal residue" evidence="11">
    <location>
        <position position="81"/>
    </location>
</feature>
<keyword evidence="4 9" id="KW-1133">Transmembrane helix</keyword>
<dbReference type="PANTHER" id="PTHR24243">
    <property type="entry name" value="G-PROTEIN COUPLED RECEPTOR"/>
    <property type="match status" value="1"/>
</dbReference>
<reference evidence="11 12" key="1">
    <citation type="submission" date="2020-04" db="EMBL/GenBank/DDBJ databases">
        <authorList>
            <person name="Alioto T."/>
            <person name="Alioto T."/>
            <person name="Gomez Garrido J."/>
        </authorList>
    </citation>
    <scope>NUCLEOTIDE SEQUENCE [LARGE SCALE GENOMIC DNA]</scope>
</reference>
<keyword evidence="5" id="KW-0297">G-protein coupled receptor</keyword>
<evidence type="ECO:0000259" key="10">
    <source>
        <dbReference type="PROSITE" id="PS50262"/>
    </source>
</evidence>
<gene>
    <name evidence="11" type="ORF">CLODIP_2_CD09181</name>
</gene>
<name>A0A8S1DRG6_9INSE</name>